<dbReference type="InterPro" id="IPR036922">
    <property type="entry name" value="Rieske_2Fe-2S_sf"/>
</dbReference>
<dbReference type="SUPFAM" id="SSF50022">
    <property type="entry name" value="ISP domain"/>
    <property type="match status" value="1"/>
</dbReference>
<keyword evidence="2" id="KW-0001">2Fe-2S</keyword>
<evidence type="ECO:0000256" key="2">
    <source>
        <dbReference type="ARBA" id="ARBA00022714"/>
    </source>
</evidence>
<evidence type="ECO:0000256" key="6">
    <source>
        <dbReference type="ARBA" id="ARBA00023014"/>
    </source>
</evidence>
<evidence type="ECO:0000256" key="3">
    <source>
        <dbReference type="ARBA" id="ARBA00022723"/>
    </source>
</evidence>
<dbReference type="Pfam" id="PF00355">
    <property type="entry name" value="Rieske"/>
    <property type="match status" value="1"/>
</dbReference>
<accession>A0A7W7RFZ3</accession>
<keyword evidence="3" id="KW-0479">Metal-binding</keyword>
<keyword evidence="6" id="KW-0411">Iron-sulfur</keyword>
<dbReference type="Gene3D" id="2.102.10.10">
    <property type="entry name" value="Rieske [2Fe-2S] iron-sulphur domain"/>
    <property type="match status" value="1"/>
</dbReference>
<evidence type="ECO:0000256" key="1">
    <source>
        <dbReference type="ARBA" id="ARBA00001962"/>
    </source>
</evidence>
<feature type="region of interest" description="Disordered" evidence="7">
    <location>
        <begin position="1"/>
        <end position="21"/>
    </location>
</feature>
<name>A0A7W7RFZ3_9ACTN</name>
<dbReference type="PRINTS" id="PR00090">
    <property type="entry name" value="RNGDIOXGNASE"/>
</dbReference>
<feature type="domain" description="Rieske" evidence="8">
    <location>
        <begin position="65"/>
        <end position="146"/>
    </location>
</feature>
<dbReference type="GO" id="GO:0005506">
    <property type="term" value="F:iron ion binding"/>
    <property type="evidence" value="ECO:0007669"/>
    <property type="project" value="InterPro"/>
</dbReference>
<dbReference type="CDD" id="cd00680">
    <property type="entry name" value="RHO_alpha_C"/>
    <property type="match status" value="1"/>
</dbReference>
<comment type="cofactor">
    <cofactor evidence="1">
        <name>Fe cation</name>
        <dbReference type="ChEBI" id="CHEBI:24875"/>
    </cofactor>
</comment>
<dbReference type="InterPro" id="IPR017941">
    <property type="entry name" value="Rieske_2Fe-2S"/>
</dbReference>
<dbReference type="PANTHER" id="PTHR43756">
    <property type="entry name" value="CHOLINE MONOOXYGENASE, CHLOROPLASTIC"/>
    <property type="match status" value="1"/>
</dbReference>
<evidence type="ECO:0000256" key="5">
    <source>
        <dbReference type="ARBA" id="ARBA00023004"/>
    </source>
</evidence>
<dbReference type="EC" id="1.14.15.7" evidence="9"/>
<keyword evidence="10" id="KW-1185">Reference proteome</keyword>
<evidence type="ECO:0000256" key="7">
    <source>
        <dbReference type="SAM" id="MobiDB-lite"/>
    </source>
</evidence>
<protein>
    <submittedName>
        <fullName evidence="9">Choline monooxygenase</fullName>
        <ecNumber evidence="9">1.14.15.7</ecNumber>
    </submittedName>
</protein>
<dbReference type="RefSeq" id="WP_184577210.1">
    <property type="nucleotide sequence ID" value="NZ_JACHJT010000001.1"/>
</dbReference>
<dbReference type="Pfam" id="PF00848">
    <property type="entry name" value="Ring_hydroxyl_A"/>
    <property type="match status" value="1"/>
</dbReference>
<dbReference type="EMBL" id="JACHJT010000001">
    <property type="protein sequence ID" value="MBB4931262.1"/>
    <property type="molecule type" value="Genomic_DNA"/>
</dbReference>
<dbReference type="InterPro" id="IPR001663">
    <property type="entry name" value="Rng_hydr_dOase-A"/>
</dbReference>
<keyword evidence="5" id="KW-0408">Iron</keyword>
<keyword evidence="9" id="KW-0503">Monooxygenase</keyword>
<dbReference type="SUPFAM" id="SSF55961">
    <property type="entry name" value="Bet v1-like"/>
    <property type="match status" value="1"/>
</dbReference>
<sequence>MSTTDGAGTYGAPPPRPTAAEVFTDERTYRSSRVPVDFATTLIPAAYTSQEFFDIERERVFATSWIAVGTTCQVETPGQVILADVAGRSLIVTRNNQGELRAFHNFCRHRATKLLDGVCTVGRTRRIRCPYHSWTYDLDGNCLGTPLFEGSDIPEDQQGVFDMSDVKGFDKADYGLLPVRVDSWGFLVFVNLDPQAAPLSHQLGDLPERLAEHQLPQWRARRRQRYDVAANYKLIGENFMEYYHLPWVHPELIKVSRLADHYRWQGPGMYTGMCTSPISRDTEAGGWGGLPPMEGLSAENANAGRFVWLFPNTALVVLPNHAFALFSRPEGPGRTVEEAVIVTHPDSVRGDDADEGLDQLEHFWDLVNRQDLEIVERVQQGIANPAYPGGRMCYRFEEPLHRFQNMIIDRMIGIDRVPAGDEETMTPMFVTGHE</sequence>
<keyword evidence="4 9" id="KW-0560">Oxidoreductase</keyword>
<dbReference type="InterPro" id="IPR015879">
    <property type="entry name" value="Ring_hydroxy_dOase_asu_C_dom"/>
</dbReference>
<comment type="caution">
    <text evidence="9">The sequence shown here is derived from an EMBL/GenBank/DDBJ whole genome shotgun (WGS) entry which is preliminary data.</text>
</comment>
<organism evidence="9 10">
    <name type="scientific">Lipingzhangella halophila</name>
    <dbReference type="NCBI Taxonomy" id="1783352"/>
    <lineage>
        <taxon>Bacteria</taxon>
        <taxon>Bacillati</taxon>
        <taxon>Actinomycetota</taxon>
        <taxon>Actinomycetes</taxon>
        <taxon>Streptosporangiales</taxon>
        <taxon>Nocardiopsidaceae</taxon>
        <taxon>Lipingzhangella</taxon>
    </lineage>
</organism>
<evidence type="ECO:0000313" key="10">
    <source>
        <dbReference type="Proteomes" id="UP000523007"/>
    </source>
</evidence>
<dbReference type="GO" id="GO:0019133">
    <property type="term" value="F:choline monooxygenase activity"/>
    <property type="evidence" value="ECO:0007669"/>
    <property type="project" value="UniProtKB-EC"/>
</dbReference>
<dbReference type="PROSITE" id="PS51296">
    <property type="entry name" value="RIESKE"/>
    <property type="match status" value="1"/>
</dbReference>
<proteinExistence type="predicted"/>
<evidence type="ECO:0000256" key="4">
    <source>
        <dbReference type="ARBA" id="ARBA00023002"/>
    </source>
</evidence>
<reference evidence="9 10" key="1">
    <citation type="submission" date="2020-08" db="EMBL/GenBank/DDBJ databases">
        <title>Sequencing the genomes of 1000 actinobacteria strains.</title>
        <authorList>
            <person name="Klenk H.-P."/>
        </authorList>
    </citation>
    <scope>NUCLEOTIDE SEQUENCE [LARGE SCALE GENOMIC DNA]</scope>
    <source>
        <strain evidence="9 10">DSM 102030</strain>
    </source>
</reference>
<gene>
    <name evidence="9" type="ORF">F4561_002082</name>
</gene>
<evidence type="ECO:0000313" key="9">
    <source>
        <dbReference type="EMBL" id="MBB4931262.1"/>
    </source>
</evidence>
<dbReference type="Proteomes" id="UP000523007">
    <property type="component" value="Unassembled WGS sequence"/>
</dbReference>
<dbReference type="GO" id="GO:0051537">
    <property type="term" value="F:2 iron, 2 sulfur cluster binding"/>
    <property type="evidence" value="ECO:0007669"/>
    <property type="project" value="UniProtKB-KW"/>
</dbReference>
<dbReference type="Gene3D" id="3.90.380.10">
    <property type="entry name" value="Naphthalene 1,2-dioxygenase Alpha Subunit, Chain A, domain 1"/>
    <property type="match status" value="2"/>
</dbReference>
<dbReference type="PANTHER" id="PTHR43756:SF5">
    <property type="entry name" value="CHOLINE MONOOXYGENASE, CHLOROPLASTIC"/>
    <property type="match status" value="1"/>
</dbReference>
<evidence type="ECO:0000259" key="8">
    <source>
        <dbReference type="PROSITE" id="PS51296"/>
    </source>
</evidence>
<dbReference type="AlphaFoldDB" id="A0A7W7RFZ3"/>
<dbReference type="CDD" id="cd03469">
    <property type="entry name" value="Rieske_RO_Alpha_N"/>
    <property type="match status" value="1"/>
</dbReference>